<feature type="compositionally biased region" description="Low complexity" evidence="1">
    <location>
        <begin position="245"/>
        <end position="256"/>
    </location>
</feature>
<evidence type="ECO:0000313" key="3">
    <source>
        <dbReference type="Proteomes" id="UP000284842"/>
    </source>
</evidence>
<evidence type="ECO:0000313" key="2">
    <source>
        <dbReference type="EMBL" id="PPR02919.1"/>
    </source>
</evidence>
<gene>
    <name evidence="2" type="ORF">CVT24_012212</name>
</gene>
<dbReference type="AlphaFoldDB" id="A0A409YIQ9"/>
<keyword evidence="3" id="KW-1185">Reference proteome</keyword>
<feature type="compositionally biased region" description="Low complexity" evidence="1">
    <location>
        <begin position="322"/>
        <end position="332"/>
    </location>
</feature>
<comment type="caution">
    <text evidence="2">The sequence shown here is derived from an EMBL/GenBank/DDBJ whole genome shotgun (WGS) entry which is preliminary data.</text>
</comment>
<feature type="region of interest" description="Disordered" evidence="1">
    <location>
        <begin position="110"/>
        <end position="332"/>
    </location>
</feature>
<dbReference type="InParanoid" id="A0A409YIQ9"/>
<dbReference type="EMBL" id="NHTK01001128">
    <property type="protein sequence ID" value="PPR02919.1"/>
    <property type="molecule type" value="Genomic_DNA"/>
</dbReference>
<feature type="compositionally biased region" description="Basic and acidic residues" evidence="1">
    <location>
        <begin position="178"/>
        <end position="189"/>
    </location>
</feature>
<sequence length="889" mass="98314">MGLSKIYRWVSSRQKRESLSETQESTEEPRHYLISLRKLKRAFFRAFTRDVGHNPSHNCIQRNETSSDAPFSNDDWNHGSKLMRIPTPLQDPQDSFSSQLTSLLAQILQSNEERDDSNPSDIPTTPHITAPSASGDKPPHPPYVFHSPFSSPISDANEGNNSSPSHVATSAESEDTTNSDHYHSNDLHLRTPTPPHDLDSSSLQADAEGKKSDLATAPHNLSSLPPNVTTSPDTSHGHDPSDNHATTSADSAALTDNDYDQNNDLHLRTPTPPHDVNFSSPQANAEYHSSDAPAASQISSSLTSNHTTPSQSSTPIPPPPSSTIANTTQPTTNTRNIPIELLQLIFWHCVSDKTAFDFSRRVQRDICLVSRDWMNAALNHPHFWDIATFDFGRVKVCPNINANRESIDDGYFNWETKTRNSGSMAIECIKRMSLHLPTSARNAQLDDLQQFISTFLSRCRHVDIHLPKYRVFSGLNPELLFPAPNSSNDDFLHYATPVFDDITLVKIMEYLQLSQSIQIFSWSSANPLEKSLSSFLCAEDTNDIPPTNVDGNETSDDPPSTPPTIDPATRWPDLSYLRVACRISLGECVSSLNSFTSLVSASLGPIDLSLYTPLTPPPDLESQTLTSLTLTFDTILDAQIALHELFAQRERLRWQSLDSLTIICNNSTYATAFQASRENAGAISSNLALQSVDGMRQLTSLELVNVPFKDGVQLLRRWNSTKLRNLAWRNRVTEFHRATPSQLDIDGNDPDWSLSLPVVQDLQSLSLSFPLCDVDGHSYTSAFLSHIRPLDEELDNNSDSAPDDTLSLEISHIPKALSCLSVLPLVALTIIRPISTADCLNILSSCAKLQHLAVSVSHIEAWSGDLDHGVDCVSLQTLWYPIGALKALK</sequence>
<feature type="compositionally biased region" description="Polar residues" evidence="1">
    <location>
        <begin position="219"/>
        <end position="234"/>
    </location>
</feature>
<name>A0A409YIQ9_9AGAR</name>
<accession>A0A409YIQ9</accession>
<dbReference type="Proteomes" id="UP000284842">
    <property type="component" value="Unassembled WGS sequence"/>
</dbReference>
<feature type="compositionally biased region" description="Polar residues" evidence="1">
    <location>
        <begin position="55"/>
        <end position="70"/>
    </location>
</feature>
<feature type="compositionally biased region" description="Polar residues" evidence="1">
    <location>
        <begin position="296"/>
        <end position="306"/>
    </location>
</feature>
<proteinExistence type="predicted"/>
<feature type="region of interest" description="Disordered" evidence="1">
    <location>
        <begin position="53"/>
        <end position="97"/>
    </location>
</feature>
<evidence type="ECO:0000256" key="1">
    <source>
        <dbReference type="SAM" id="MobiDB-lite"/>
    </source>
</evidence>
<evidence type="ECO:0008006" key="4">
    <source>
        <dbReference type="Google" id="ProtNLM"/>
    </source>
</evidence>
<feature type="compositionally biased region" description="Polar residues" evidence="1">
    <location>
        <begin position="148"/>
        <end position="171"/>
    </location>
</feature>
<feature type="region of interest" description="Disordered" evidence="1">
    <location>
        <begin position="543"/>
        <end position="569"/>
    </location>
</feature>
<reference evidence="2 3" key="1">
    <citation type="journal article" date="2018" name="Evol. Lett.">
        <title>Horizontal gene cluster transfer increased hallucinogenic mushroom diversity.</title>
        <authorList>
            <person name="Reynolds H.T."/>
            <person name="Vijayakumar V."/>
            <person name="Gluck-Thaler E."/>
            <person name="Korotkin H.B."/>
            <person name="Matheny P.B."/>
            <person name="Slot J.C."/>
        </authorList>
    </citation>
    <scope>NUCLEOTIDE SEQUENCE [LARGE SCALE GENOMIC DNA]</scope>
    <source>
        <strain evidence="2 3">2629</strain>
    </source>
</reference>
<organism evidence="2 3">
    <name type="scientific">Panaeolus cyanescens</name>
    <dbReference type="NCBI Taxonomy" id="181874"/>
    <lineage>
        <taxon>Eukaryota</taxon>
        <taxon>Fungi</taxon>
        <taxon>Dikarya</taxon>
        <taxon>Basidiomycota</taxon>
        <taxon>Agaricomycotina</taxon>
        <taxon>Agaricomycetes</taxon>
        <taxon>Agaricomycetidae</taxon>
        <taxon>Agaricales</taxon>
        <taxon>Agaricineae</taxon>
        <taxon>Galeropsidaceae</taxon>
        <taxon>Panaeolus</taxon>
    </lineage>
</organism>
<protein>
    <recommendedName>
        <fullName evidence="4">F-box domain-containing protein</fullName>
    </recommendedName>
</protein>